<feature type="transmembrane region" description="Helical" evidence="1">
    <location>
        <begin position="50"/>
        <end position="69"/>
    </location>
</feature>
<protein>
    <submittedName>
        <fullName evidence="3">Signal transduction histidine kinase</fullName>
    </submittedName>
</protein>
<evidence type="ECO:0000259" key="2">
    <source>
        <dbReference type="PROSITE" id="PS50109"/>
    </source>
</evidence>
<reference evidence="3 4" key="1">
    <citation type="submission" date="2018-07" db="EMBL/GenBank/DDBJ databases">
        <title>Leeuwenhoekiella genomics.</title>
        <authorList>
            <person name="Tahon G."/>
            <person name="Willems A."/>
        </authorList>
    </citation>
    <scope>NUCLEOTIDE SEQUENCE [LARGE SCALE GENOMIC DNA]</scope>
    <source>
        <strain evidence="3 4">LMG 22550</strain>
    </source>
</reference>
<evidence type="ECO:0000256" key="1">
    <source>
        <dbReference type="SAM" id="Phobius"/>
    </source>
</evidence>
<dbReference type="PANTHER" id="PTHR45569">
    <property type="entry name" value="SENSOR PROTEIN KDPD"/>
    <property type="match status" value="1"/>
</dbReference>
<dbReference type="Gene3D" id="3.30.565.10">
    <property type="entry name" value="Histidine kinase-like ATPase, C-terminal domain"/>
    <property type="match status" value="1"/>
</dbReference>
<feature type="transmembrane region" description="Helical" evidence="1">
    <location>
        <begin position="76"/>
        <end position="95"/>
    </location>
</feature>
<dbReference type="AlphaFoldDB" id="A0A4Q0P7U1"/>
<evidence type="ECO:0000313" key="4">
    <source>
        <dbReference type="Proteomes" id="UP000289238"/>
    </source>
</evidence>
<dbReference type="OrthoDB" id="9813151at2"/>
<accession>A0A4Q0P7U1</accession>
<comment type="caution">
    <text evidence="3">The sequence shown here is derived from an EMBL/GenBank/DDBJ whole genome shotgun (WGS) entry which is preliminary data.</text>
</comment>
<dbReference type="RefSeq" id="WP_128757535.1">
    <property type="nucleotide sequence ID" value="NZ_QOVM01000003.1"/>
</dbReference>
<dbReference type="Proteomes" id="UP000289238">
    <property type="component" value="Unassembled WGS sequence"/>
</dbReference>
<dbReference type="PANTHER" id="PTHR45569:SF1">
    <property type="entry name" value="SENSOR PROTEIN KDPD"/>
    <property type="match status" value="1"/>
</dbReference>
<keyword evidence="4" id="KW-1185">Reference proteome</keyword>
<dbReference type="InterPro" id="IPR036890">
    <property type="entry name" value="HATPase_C_sf"/>
</dbReference>
<name>A0A4Q0P7U1_9FLAO</name>
<keyword evidence="1" id="KW-1133">Transmembrane helix</keyword>
<gene>
    <name evidence="3" type="ORF">DSM00_1644</name>
</gene>
<dbReference type="SUPFAM" id="SSF55874">
    <property type="entry name" value="ATPase domain of HSP90 chaperone/DNA topoisomerase II/histidine kinase"/>
    <property type="match status" value="1"/>
</dbReference>
<dbReference type="Pfam" id="PF02518">
    <property type="entry name" value="HATPase_c"/>
    <property type="match status" value="1"/>
</dbReference>
<feature type="transmembrane region" description="Helical" evidence="1">
    <location>
        <begin position="129"/>
        <end position="147"/>
    </location>
</feature>
<feature type="transmembrane region" description="Helical" evidence="1">
    <location>
        <begin position="159"/>
        <end position="178"/>
    </location>
</feature>
<dbReference type="InterPro" id="IPR052023">
    <property type="entry name" value="Histidine_kinase_KdpD"/>
</dbReference>
<dbReference type="GO" id="GO:0000155">
    <property type="term" value="F:phosphorelay sensor kinase activity"/>
    <property type="evidence" value="ECO:0007669"/>
    <property type="project" value="TreeGrafter"/>
</dbReference>
<keyword evidence="3" id="KW-0808">Transferase</keyword>
<feature type="transmembrane region" description="Helical" evidence="1">
    <location>
        <begin position="25"/>
        <end position="44"/>
    </location>
</feature>
<dbReference type="PROSITE" id="PS50109">
    <property type="entry name" value="HIS_KIN"/>
    <property type="match status" value="1"/>
</dbReference>
<organism evidence="3 4">
    <name type="scientific">Leeuwenhoekiella aequorea</name>
    <dbReference type="NCBI Taxonomy" id="283736"/>
    <lineage>
        <taxon>Bacteria</taxon>
        <taxon>Pseudomonadati</taxon>
        <taxon>Bacteroidota</taxon>
        <taxon>Flavobacteriia</taxon>
        <taxon>Flavobacteriales</taxon>
        <taxon>Flavobacteriaceae</taxon>
        <taxon>Leeuwenhoekiella</taxon>
    </lineage>
</organism>
<dbReference type="EMBL" id="QOVM01000003">
    <property type="protein sequence ID" value="RXG22545.1"/>
    <property type="molecule type" value="Genomic_DNA"/>
</dbReference>
<feature type="transmembrane region" description="Helical" evidence="1">
    <location>
        <begin position="101"/>
        <end position="122"/>
    </location>
</feature>
<dbReference type="GO" id="GO:0005886">
    <property type="term" value="C:plasma membrane"/>
    <property type="evidence" value="ECO:0007669"/>
    <property type="project" value="TreeGrafter"/>
</dbReference>
<keyword evidence="1" id="KW-0812">Transmembrane</keyword>
<sequence length="441" mass="50929">MERSLSHSFFSEELRLQMWKASNKLIWGSIFFLIFVSILDFLLIKDLYVTFTMLNLAALALIVLCNYTLTKIQQKPMWLLHMVFIILIFLFLYSLSLTNEIGYHLYLPLIAVTFVTFNSIAIWPIAHSVFEFVLLCLLIIGLSYYNIIDFDLLVESGGYTALAIAAVSITFPSIKLLSLKDDITDTYKQKQKIKQLTIQNTDLEKEIETRTTQVKRNENIAKVFRHDLKNKLGSIESLIELIELEDRYILQSGQNDYLKMIKNSLADATGENTFFKHFNEEVTQEQAVLNRSIVDLHELVTTNGYKFFEKTTSQNIQLKTDLKAKNSMIYVDKNIADVAIYNLMKYALDFSKNNDVIAITTRNYEHLIILEIVNRTTGISMTELESYFKNINDYNLKEMQQNKGLGLSISKNHIELLDGHLRYSASNTLGFEFLVEFTFSS</sequence>
<evidence type="ECO:0000313" key="3">
    <source>
        <dbReference type="EMBL" id="RXG22545.1"/>
    </source>
</evidence>
<dbReference type="InterPro" id="IPR005467">
    <property type="entry name" value="His_kinase_dom"/>
</dbReference>
<proteinExistence type="predicted"/>
<dbReference type="InterPro" id="IPR003594">
    <property type="entry name" value="HATPase_dom"/>
</dbReference>
<feature type="domain" description="Histidine kinase" evidence="2">
    <location>
        <begin position="223"/>
        <end position="441"/>
    </location>
</feature>
<keyword evidence="3" id="KW-0418">Kinase</keyword>
<keyword evidence="1" id="KW-0472">Membrane</keyword>